<dbReference type="EMBL" id="QKSB01000001">
    <property type="protein sequence ID" value="PZE18627.1"/>
    <property type="molecule type" value="Genomic_DNA"/>
</dbReference>
<dbReference type="PANTHER" id="PTHR42756">
    <property type="entry name" value="TRANSCRIPTIONAL REGULATOR, MARR"/>
    <property type="match status" value="1"/>
</dbReference>
<dbReference type="InterPro" id="IPR036390">
    <property type="entry name" value="WH_DNA-bd_sf"/>
</dbReference>
<dbReference type="InterPro" id="IPR036388">
    <property type="entry name" value="WH-like_DNA-bd_sf"/>
</dbReference>
<keyword evidence="2" id="KW-0963">Cytoplasm</keyword>
<dbReference type="PROSITE" id="PS50995">
    <property type="entry name" value="HTH_MARR_2"/>
    <property type="match status" value="1"/>
</dbReference>
<dbReference type="Proteomes" id="UP000249248">
    <property type="component" value="Unassembled WGS sequence"/>
</dbReference>
<keyword evidence="4" id="KW-0238">DNA-binding</keyword>
<protein>
    <recommendedName>
        <fullName evidence="7">HTH-type transcriptional regulator SarZ</fullName>
    </recommendedName>
    <alternativeName>
        <fullName evidence="8">Staphylococcal accessory regulator Z</fullName>
    </alternativeName>
</protein>
<evidence type="ECO:0000256" key="8">
    <source>
        <dbReference type="ARBA" id="ARBA00047207"/>
    </source>
</evidence>
<dbReference type="SUPFAM" id="SSF46785">
    <property type="entry name" value="Winged helix' DNA-binding domain"/>
    <property type="match status" value="1"/>
</dbReference>
<dbReference type="AlphaFoldDB" id="A0A2W1N2T9"/>
<keyword evidence="3" id="KW-0805">Transcription regulation</keyword>
<dbReference type="Pfam" id="PF22381">
    <property type="entry name" value="Staph_reg_Sar_Rot"/>
    <property type="match status" value="1"/>
</dbReference>
<evidence type="ECO:0000256" key="6">
    <source>
        <dbReference type="ARBA" id="ARBA00046337"/>
    </source>
</evidence>
<evidence type="ECO:0000256" key="7">
    <source>
        <dbReference type="ARBA" id="ARBA00047188"/>
    </source>
</evidence>
<evidence type="ECO:0000256" key="1">
    <source>
        <dbReference type="ARBA" id="ARBA00004496"/>
    </source>
</evidence>
<dbReference type="GO" id="GO:0003677">
    <property type="term" value="F:DNA binding"/>
    <property type="evidence" value="ECO:0007669"/>
    <property type="project" value="UniProtKB-KW"/>
</dbReference>
<dbReference type="Gene3D" id="1.10.10.10">
    <property type="entry name" value="Winged helix-like DNA-binding domain superfamily/Winged helix DNA-binding domain"/>
    <property type="match status" value="1"/>
</dbReference>
<name>A0A2W1N2T9_9FLAO</name>
<dbReference type="RefSeq" id="WP_111061528.1">
    <property type="nucleotide sequence ID" value="NZ_JBHUCU010000007.1"/>
</dbReference>
<dbReference type="OrthoDB" id="9806864at2"/>
<comment type="subcellular location">
    <subcellularLocation>
        <location evidence="1">Cytoplasm</location>
    </subcellularLocation>
</comment>
<reference evidence="10 11" key="1">
    <citation type="submission" date="2018-06" db="EMBL/GenBank/DDBJ databases">
        <title>The draft genome sequence of Crocinitomix sp. SM1701.</title>
        <authorList>
            <person name="Zhang X."/>
        </authorList>
    </citation>
    <scope>NUCLEOTIDE SEQUENCE [LARGE SCALE GENOMIC DNA]</scope>
    <source>
        <strain evidence="10 11">SM1701</strain>
    </source>
</reference>
<dbReference type="InterPro" id="IPR055166">
    <property type="entry name" value="Transc_reg_Sar_Rot_HTH"/>
</dbReference>
<dbReference type="PANTHER" id="PTHR42756:SF1">
    <property type="entry name" value="TRANSCRIPTIONAL REPRESSOR OF EMRAB OPERON"/>
    <property type="match status" value="1"/>
</dbReference>
<evidence type="ECO:0000256" key="4">
    <source>
        <dbReference type="ARBA" id="ARBA00023125"/>
    </source>
</evidence>
<dbReference type="InterPro" id="IPR000835">
    <property type="entry name" value="HTH_MarR-typ"/>
</dbReference>
<organism evidence="10 11">
    <name type="scientific">Putridiphycobacter roseus</name>
    <dbReference type="NCBI Taxonomy" id="2219161"/>
    <lineage>
        <taxon>Bacteria</taxon>
        <taxon>Pseudomonadati</taxon>
        <taxon>Bacteroidota</taxon>
        <taxon>Flavobacteriia</taxon>
        <taxon>Flavobacteriales</taxon>
        <taxon>Crocinitomicaceae</taxon>
        <taxon>Putridiphycobacter</taxon>
    </lineage>
</organism>
<dbReference type="GO" id="GO:0003700">
    <property type="term" value="F:DNA-binding transcription factor activity"/>
    <property type="evidence" value="ECO:0007669"/>
    <property type="project" value="InterPro"/>
</dbReference>
<dbReference type="SMART" id="SM00347">
    <property type="entry name" value="HTH_MARR"/>
    <property type="match status" value="1"/>
</dbReference>
<evidence type="ECO:0000313" key="10">
    <source>
        <dbReference type="EMBL" id="PZE18627.1"/>
    </source>
</evidence>
<keyword evidence="11" id="KW-1185">Reference proteome</keyword>
<dbReference type="GO" id="GO:0005737">
    <property type="term" value="C:cytoplasm"/>
    <property type="evidence" value="ECO:0007669"/>
    <property type="project" value="UniProtKB-SubCell"/>
</dbReference>
<accession>A0A2W1N2T9</accession>
<evidence type="ECO:0000313" key="11">
    <source>
        <dbReference type="Proteomes" id="UP000249248"/>
    </source>
</evidence>
<sequence>MSDKLKLANQVCFPIYTLSKEVINHYRPLLKELDLTYPQYLVMLVLWEEGEQNVSTLGAKLNLDSGTLTPLLKRLANKNLIERNRKATDERVVSITLTAQGKLKKKAAQSIPSKIASSLNVSTADLAQLKKIIDQIITQINKEK</sequence>
<evidence type="ECO:0000256" key="2">
    <source>
        <dbReference type="ARBA" id="ARBA00022490"/>
    </source>
</evidence>
<gene>
    <name evidence="10" type="ORF">DNU06_02000</name>
</gene>
<evidence type="ECO:0000259" key="9">
    <source>
        <dbReference type="PROSITE" id="PS50995"/>
    </source>
</evidence>
<comment type="similarity">
    <text evidence="6">Belongs to the SarZ family.</text>
</comment>
<evidence type="ECO:0000256" key="3">
    <source>
        <dbReference type="ARBA" id="ARBA00023015"/>
    </source>
</evidence>
<dbReference type="FunFam" id="1.10.10.10:FF:000163">
    <property type="entry name" value="MarR family transcriptional regulator"/>
    <property type="match status" value="1"/>
</dbReference>
<keyword evidence="5" id="KW-0804">Transcription</keyword>
<evidence type="ECO:0000256" key="5">
    <source>
        <dbReference type="ARBA" id="ARBA00023163"/>
    </source>
</evidence>
<comment type="caution">
    <text evidence="10">The sequence shown here is derived from an EMBL/GenBank/DDBJ whole genome shotgun (WGS) entry which is preliminary data.</text>
</comment>
<feature type="domain" description="HTH marR-type" evidence="9">
    <location>
        <begin position="1"/>
        <end position="138"/>
    </location>
</feature>
<proteinExistence type="inferred from homology"/>